<evidence type="ECO:0000313" key="4">
    <source>
        <dbReference type="Proteomes" id="UP000002255"/>
    </source>
</evidence>
<keyword evidence="1" id="KW-0472">Membrane</keyword>
<gene>
    <name evidence="3" type="ordered locus">Xcel_3021</name>
</gene>
<evidence type="ECO:0000256" key="2">
    <source>
        <dbReference type="SAM" id="SignalP"/>
    </source>
</evidence>
<dbReference type="STRING" id="446471.Xcel_3021"/>
<sequence>MTRSLPEPALRHRVRAAAAAAGAAALLVTSAGLASAAAPTDVQYPPPPAPTLDVNVLQPICDGDVPYLEYAVTATGTTNDTVTITWQNPAGSDVVLADLPLTGRVLWPGAVVGANGEALDWPGWTQQADGTWVEGDEFDWVRPSVDVLFEVNPEASATVAYPPSSPSCATNPEGVTPTVKVDTLTPTCVEGVTYLEYGLTVTGTPATTTTITWDNPDGPDFVQEGVPLRGRVLWPGAYPERNVDLPASQGWELVSNTWQNTRDYGWAVGTVDVTFASSPAVTVPVTYPQDTAGCVRAAGVSGLLPRTGTEVLGLVGFALGFLALGTTVVVLTRRRRA</sequence>
<dbReference type="AlphaFoldDB" id="D1BZD0"/>
<name>D1BZD0_XYLCX</name>
<proteinExistence type="predicted"/>
<reference evidence="3 4" key="2">
    <citation type="journal article" date="2010" name="Stand. Genomic Sci.">
        <title>Complete genome sequence of Xylanimonas cellulosilytica type strain (XIL07).</title>
        <authorList>
            <person name="Foster B."/>
            <person name="Pukall R."/>
            <person name="Abt B."/>
            <person name="Nolan M."/>
            <person name="Glavina Del Rio T."/>
            <person name="Chen F."/>
            <person name="Lucas S."/>
            <person name="Tice H."/>
            <person name="Pitluck S."/>
            <person name="Cheng J.-F."/>
            <person name="Chertkov O."/>
            <person name="Brettin T."/>
            <person name="Han C."/>
            <person name="Detter J.C."/>
            <person name="Bruce D."/>
            <person name="Goodwin L."/>
            <person name="Ivanova N."/>
            <person name="Mavromatis K."/>
            <person name="Pati A."/>
            <person name="Mikhailova N."/>
            <person name="Chen A."/>
            <person name="Palaniappan K."/>
            <person name="Land M."/>
            <person name="Hauser L."/>
            <person name="Chang Y.-J."/>
            <person name="Jeffries C.D."/>
            <person name="Chain P."/>
            <person name="Rohde M."/>
            <person name="Goeker M."/>
            <person name="Bristow J."/>
            <person name="Eisen J.A."/>
            <person name="Markowitz V."/>
            <person name="Hugenholtz P."/>
            <person name="Kyrpides N.C."/>
            <person name="Klenk H.-P."/>
            <person name="Lapidus A."/>
        </authorList>
    </citation>
    <scope>NUCLEOTIDE SEQUENCE [LARGE SCALE GENOMIC DNA]</scope>
    <source>
        <strain evidence="4">DSM 15894 / CECT 5975 / LMG 20990 / XIL07</strain>
    </source>
</reference>
<feature type="signal peptide" evidence="2">
    <location>
        <begin position="1"/>
        <end position="36"/>
    </location>
</feature>
<dbReference type="eggNOG" id="COG2304">
    <property type="taxonomic scope" value="Bacteria"/>
</dbReference>
<dbReference type="EMBL" id="CP001821">
    <property type="protein sequence ID" value="ACZ32027.1"/>
    <property type="molecule type" value="Genomic_DNA"/>
</dbReference>
<dbReference type="RefSeq" id="WP_012879769.1">
    <property type="nucleotide sequence ID" value="NC_013530.1"/>
</dbReference>
<dbReference type="KEGG" id="xce:Xcel_3021"/>
<organism evidence="3 4">
    <name type="scientific">Xylanimonas cellulosilytica (strain DSM 15894 / JCM 12276 / CECT 5975 / KCTC 9989 / LMG 20990 / NBRC 107835 / XIL07)</name>
    <dbReference type="NCBI Taxonomy" id="446471"/>
    <lineage>
        <taxon>Bacteria</taxon>
        <taxon>Bacillati</taxon>
        <taxon>Actinomycetota</taxon>
        <taxon>Actinomycetes</taxon>
        <taxon>Micrococcales</taxon>
        <taxon>Promicromonosporaceae</taxon>
        <taxon>Xylanimonas</taxon>
    </lineage>
</organism>
<keyword evidence="1" id="KW-1133">Transmembrane helix</keyword>
<dbReference type="HOGENOM" id="CLU_823743_0_0_11"/>
<keyword evidence="2" id="KW-0732">Signal</keyword>
<accession>D1BZD0</accession>
<evidence type="ECO:0000256" key="1">
    <source>
        <dbReference type="SAM" id="Phobius"/>
    </source>
</evidence>
<protein>
    <submittedName>
        <fullName evidence="3">LPXTG-motif cell wall anchor domain protein</fullName>
    </submittedName>
</protein>
<keyword evidence="4" id="KW-1185">Reference proteome</keyword>
<feature type="transmembrane region" description="Helical" evidence="1">
    <location>
        <begin position="311"/>
        <end position="331"/>
    </location>
</feature>
<reference evidence="4" key="1">
    <citation type="submission" date="2009-11" db="EMBL/GenBank/DDBJ databases">
        <title>The complete chromosome of Xylanimonas cellulosilytica DSM 15894.</title>
        <authorList>
            <consortium name="US DOE Joint Genome Institute (JGI-PGF)"/>
            <person name="Lucas S."/>
            <person name="Copeland A."/>
            <person name="Lapidus A."/>
            <person name="Glavina del Rio T."/>
            <person name="Dalin E."/>
            <person name="Tice H."/>
            <person name="Bruce D."/>
            <person name="Goodwin L."/>
            <person name="Pitluck S."/>
            <person name="Kyrpides N."/>
            <person name="Mavromatis K."/>
            <person name="Ivanova N."/>
            <person name="Mikhailova N."/>
            <person name="Foster B."/>
            <person name="Clum A."/>
            <person name="Brettin T."/>
            <person name="Detter J.C."/>
            <person name="Han C."/>
            <person name="Larimer F."/>
            <person name="Land M."/>
            <person name="Hauser L."/>
            <person name="Markowitz V."/>
            <person name="Cheng J.F."/>
            <person name="Hugenholtz P."/>
            <person name="Woyke T."/>
            <person name="Wu D."/>
            <person name="Gehrich-Schroeter G."/>
            <person name="Schneider S."/>
            <person name="Pukall S.R."/>
            <person name="Klenk H.P."/>
            <person name="Eisen J.A."/>
        </authorList>
    </citation>
    <scope>NUCLEOTIDE SEQUENCE [LARGE SCALE GENOMIC DNA]</scope>
    <source>
        <strain evidence="4">DSM 15894 / CECT 5975 / LMG 20990 / XIL07</strain>
    </source>
</reference>
<feature type="chain" id="PRO_5003020945" evidence="2">
    <location>
        <begin position="37"/>
        <end position="337"/>
    </location>
</feature>
<keyword evidence="1" id="KW-0812">Transmembrane</keyword>
<evidence type="ECO:0000313" key="3">
    <source>
        <dbReference type="EMBL" id="ACZ32027.1"/>
    </source>
</evidence>
<dbReference type="Proteomes" id="UP000002255">
    <property type="component" value="Chromosome"/>
</dbReference>